<dbReference type="RefSeq" id="XP_055883188.1">
    <property type="nucleotide sequence ID" value="XM_056027213.1"/>
</dbReference>
<dbReference type="Gene3D" id="3.40.50.620">
    <property type="entry name" value="HUPs"/>
    <property type="match status" value="1"/>
</dbReference>
<dbReference type="Gene3D" id="2.30.30.280">
    <property type="entry name" value="Adenine nucleotide alpha hydrolases-like domains"/>
    <property type="match status" value="1"/>
</dbReference>
<proteinExistence type="inferred from homology"/>
<evidence type="ECO:0000256" key="6">
    <source>
        <dbReference type="ARBA" id="ARBA00022679"/>
    </source>
</evidence>
<dbReference type="PANTHER" id="PTHR11933:SF5">
    <property type="entry name" value="MITOCHONDRIAL TRNA-SPECIFIC 2-THIOURIDYLASE 1"/>
    <property type="match status" value="1"/>
</dbReference>
<keyword evidence="6" id="KW-0808">Transferase</keyword>
<comment type="function">
    <text evidence="1">Catalyzes the 2-thiolation of uridine at the wobble position (U34) of mitochondrial tRNA(Lys), tRNA(Glu) and tRNA(Gln). Required for the formation of 5-taurinomethyl-2-thiouridine (tm5s2U) of mitochondrial tRNA(Lys), tRNA(Glu), and tRNA(Gln) at the wobble position. ATP is required to activate the C2 atom of the wobble base.</text>
</comment>
<keyword evidence="9" id="KW-0067">ATP-binding</keyword>
<dbReference type="InterPro" id="IPR014729">
    <property type="entry name" value="Rossmann-like_a/b/a_fold"/>
</dbReference>
<dbReference type="GO" id="GO:0061708">
    <property type="term" value="F:tRNA-5-taurinomethyluridine 2-sulfurtransferase"/>
    <property type="evidence" value="ECO:0007669"/>
    <property type="project" value="UniProtKB-EC"/>
</dbReference>
<dbReference type="SUPFAM" id="SSF52402">
    <property type="entry name" value="Adenine nucleotide alpha hydrolases-like"/>
    <property type="match status" value="1"/>
</dbReference>
<dbReference type="InterPro" id="IPR046885">
    <property type="entry name" value="MnmA-like_C"/>
</dbReference>
<comment type="catalytic activity">
    <reaction evidence="12">
        <text>5-taurinomethyluridine(34) in tRNA + S-sulfanyl-L-cysteinyl-[protein] + AH2 + ATP = 5-taurinomethyl-2-thiouridine(34) in tRNA + L-cysteinyl-[protein] + A + AMP + diphosphate + H(+)</text>
        <dbReference type="Rhea" id="RHEA:47040"/>
        <dbReference type="Rhea" id="RHEA-COMP:10131"/>
        <dbReference type="Rhea" id="RHEA-COMP:11726"/>
        <dbReference type="Rhea" id="RHEA-COMP:11732"/>
        <dbReference type="Rhea" id="RHEA-COMP:11733"/>
        <dbReference type="ChEBI" id="CHEBI:13193"/>
        <dbReference type="ChEBI" id="CHEBI:15378"/>
        <dbReference type="ChEBI" id="CHEBI:17499"/>
        <dbReference type="ChEBI" id="CHEBI:29950"/>
        <dbReference type="ChEBI" id="CHEBI:30616"/>
        <dbReference type="ChEBI" id="CHEBI:33019"/>
        <dbReference type="ChEBI" id="CHEBI:61963"/>
        <dbReference type="ChEBI" id="CHEBI:87171"/>
        <dbReference type="ChEBI" id="CHEBI:87172"/>
        <dbReference type="ChEBI" id="CHEBI:456215"/>
        <dbReference type="EC" id="2.8.1.14"/>
    </reaction>
</comment>
<evidence type="ECO:0000256" key="2">
    <source>
        <dbReference type="ARBA" id="ARBA00004173"/>
    </source>
</evidence>
<dbReference type="GO" id="GO:0005739">
    <property type="term" value="C:mitochondrion"/>
    <property type="evidence" value="ECO:0007669"/>
    <property type="project" value="UniProtKB-SubCell"/>
</dbReference>
<dbReference type="CDD" id="cd01998">
    <property type="entry name" value="MnmA_TRMU-like"/>
    <property type="match status" value="1"/>
</dbReference>
<dbReference type="PANTHER" id="PTHR11933">
    <property type="entry name" value="TRNA 5-METHYLAMINOMETHYL-2-THIOURIDYLATE -METHYLTRANSFERASE"/>
    <property type="match status" value="1"/>
</dbReference>
<dbReference type="Pfam" id="PF20258">
    <property type="entry name" value="tRNA_Me_trans_C"/>
    <property type="match status" value="1"/>
</dbReference>
<evidence type="ECO:0000256" key="11">
    <source>
        <dbReference type="ARBA" id="ARBA00023157"/>
    </source>
</evidence>
<keyword evidence="5" id="KW-0820">tRNA-binding</keyword>
<comment type="similarity">
    <text evidence="3">Belongs to the MnmA/TRMU family.</text>
</comment>
<reference evidence="16" key="1">
    <citation type="submission" date="2025-08" db="UniProtKB">
        <authorList>
            <consortium name="RefSeq"/>
        </authorList>
    </citation>
    <scope>IDENTIFICATION</scope>
</reference>
<gene>
    <name evidence="16" type="primary">LOC106058339</name>
</gene>
<dbReference type="Proteomes" id="UP001165740">
    <property type="component" value="Chromosome 4"/>
</dbReference>
<dbReference type="GO" id="GO:0002143">
    <property type="term" value="P:tRNA wobble position uridine thiolation"/>
    <property type="evidence" value="ECO:0007669"/>
    <property type="project" value="TreeGrafter"/>
</dbReference>
<dbReference type="Pfam" id="PF03054">
    <property type="entry name" value="tRNA_Me_trans"/>
    <property type="match status" value="1"/>
</dbReference>
<keyword evidence="11" id="KW-1015">Disulfide bond</keyword>
<dbReference type="NCBIfam" id="NF001138">
    <property type="entry name" value="PRK00143.1"/>
    <property type="match status" value="1"/>
</dbReference>
<dbReference type="OMA" id="PFYVWDL"/>
<accession>A0A9W3A7N7</accession>
<evidence type="ECO:0000256" key="10">
    <source>
        <dbReference type="ARBA" id="ARBA00022884"/>
    </source>
</evidence>
<dbReference type="GeneID" id="106058339"/>
<dbReference type="Gene3D" id="2.40.30.10">
    <property type="entry name" value="Translation factors"/>
    <property type="match status" value="1"/>
</dbReference>
<evidence type="ECO:0000256" key="7">
    <source>
        <dbReference type="ARBA" id="ARBA00022694"/>
    </source>
</evidence>
<dbReference type="InterPro" id="IPR004506">
    <property type="entry name" value="MnmA-like"/>
</dbReference>
<keyword evidence="10" id="KW-0694">RNA-binding</keyword>
<dbReference type="FunFam" id="3.40.50.620:FF:000104">
    <property type="entry name" value="Mitochondrial tRNA-specific 2-thiouridylase 1"/>
    <property type="match status" value="1"/>
</dbReference>
<evidence type="ECO:0000256" key="3">
    <source>
        <dbReference type="ARBA" id="ARBA00006191"/>
    </source>
</evidence>
<keyword evidence="8" id="KW-0547">Nucleotide-binding</keyword>
<evidence type="ECO:0000256" key="4">
    <source>
        <dbReference type="ARBA" id="ARBA00011953"/>
    </source>
</evidence>
<keyword evidence="7" id="KW-0819">tRNA processing</keyword>
<dbReference type="InterPro" id="IPR046884">
    <property type="entry name" value="MnmA-like_central"/>
</dbReference>
<feature type="domain" description="tRNA-specific 2-thiouridylase MnmA-like C-terminal" evidence="13">
    <location>
        <begin position="296"/>
        <end position="373"/>
    </location>
</feature>
<dbReference type="GO" id="GO:0005524">
    <property type="term" value="F:ATP binding"/>
    <property type="evidence" value="ECO:0007669"/>
    <property type="project" value="UniProtKB-KW"/>
</dbReference>
<dbReference type="Pfam" id="PF20259">
    <property type="entry name" value="tRNA_Me_trans_M"/>
    <property type="match status" value="1"/>
</dbReference>
<keyword evidence="15" id="KW-1185">Reference proteome</keyword>
<evidence type="ECO:0000256" key="5">
    <source>
        <dbReference type="ARBA" id="ARBA00022555"/>
    </source>
</evidence>
<evidence type="ECO:0000313" key="15">
    <source>
        <dbReference type="Proteomes" id="UP001165740"/>
    </source>
</evidence>
<dbReference type="EC" id="2.8.1.14" evidence="4"/>
<name>A0A9W3A7N7_BIOGL</name>
<dbReference type="InterPro" id="IPR023382">
    <property type="entry name" value="MnmA-like_central_sf"/>
</dbReference>
<dbReference type="FunFam" id="2.30.30.280:FF:000001">
    <property type="entry name" value="tRNA-specific 2-thiouridylase MnmA"/>
    <property type="match status" value="1"/>
</dbReference>
<sequence>MQIFSFKMNIKRVVCGISGGVDSAVAALLLKRKGYDVVGLFMKNWDIRDEKGKCSSDEELEDAAWVCKTLNIPFHEVNFVKEYWNEVFSDFIKDYSSGITPNPDILCNRNVKFKHFLNYAISKFGAQAIATGHYAQTSVGYDLDTIDPRIGVSLLCSKDKEKDQTFFLSQITQSALQKTIFPVGDLLKSEVKQIASQAGLERIAKKRESMGICFIGTRNFHNFIEEYIEPKEGPFIDVETGKQIGSHKGTHYWTIGQRCHIGGKHAAYFVCEVRPYSKEVIVAPGYDHPALFSEVFRTDPCHWIQAPLQSVHQSKSFEAEFRFQHKHRLIGCSGYLEDSRFCVVKLSMPMRAITPGQYAVFYKDNVCLGSSRILEIGPSRFDLGVTEKIQFPKDLS</sequence>
<evidence type="ECO:0000259" key="14">
    <source>
        <dbReference type="Pfam" id="PF20259"/>
    </source>
</evidence>
<protein>
    <recommendedName>
        <fullName evidence="4">tRNA-5-taurinomethyluridine 2-sulfurtransferase</fullName>
        <ecNumber evidence="4">2.8.1.14</ecNumber>
    </recommendedName>
</protein>
<dbReference type="NCBIfam" id="TIGR00420">
    <property type="entry name" value="trmU"/>
    <property type="match status" value="1"/>
</dbReference>
<feature type="domain" description="tRNA-specific 2-thiouridylase MnmA-like central" evidence="14">
    <location>
        <begin position="222"/>
        <end position="283"/>
    </location>
</feature>
<evidence type="ECO:0000256" key="1">
    <source>
        <dbReference type="ARBA" id="ARBA00003986"/>
    </source>
</evidence>
<evidence type="ECO:0000259" key="13">
    <source>
        <dbReference type="Pfam" id="PF20258"/>
    </source>
</evidence>
<comment type="subcellular location">
    <subcellularLocation>
        <location evidence="2">Mitochondrion</location>
    </subcellularLocation>
</comment>
<organism evidence="15 16">
    <name type="scientific">Biomphalaria glabrata</name>
    <name type="common">Bloodfluke planorb</name>
    <name type="synonym">Freshwater snail</name>
    <dbReference type="NCBI Taxonomy" id="6526"/>
    <lineage>
        <taxon>Eukaryota</taxon>
        <taxon>Metazoa</taxon>
        <taxon>Spiralia</taxon>
        <taxon>Lophotrochozoa</taxon>
        <taxon>Mollusca</taxon>
        <taxon>Gastropoda</taxon>
        <taxon>Heterobranchia</taxon>
        <taxon>Euthyneura</taxon>
        <taxon>Panpulmonata</taxon>
        <taxon>Hygrophila</taxon>
        <taxon>Lymnaeoidea</taxon>
        <taxon>Planorbidae</taxon>
        <taxon>Biomphalaria</taxon>
    </lineage>
</organism>
<dbReference type="GO" id="GO:0000049">
    <property type="term" value="F:tRNA binding"/>
    <property type="evidence" value="ECO:0007669"/>
    <property type="project" value="UniProtKB-KW"/>
</dbReference>
<evidence type="ECO:0000313" key="16">
    <source>
        <dbReference type="RefSeq" id="XP_055883188.1"/>
    </source>
</evidence>
<evidence type="ECO:0000256" key="12">
    <source>
        <dbReference type="ARBA" id="ARBA00049564"/>
    </source>
</evidence>
<dbReference type="HAMAP" id="MF_00144">
    <property type="entry name" value="tRNA_thiouridyl_MnmA"/>
    <property type="match status" value="1"/>
</dbReference>
<dbReference type="OrthoDB" id="3685at2759"/>
<evidence type="ECO:0000256" key="9">
    <source>
        <dbReference type="ARBA" id="ARBA00022840"/>
    </source>
</evidence>
<evidence type="ECO:0000256" key="8">
    <source>
        <dbReference type="ARBA" id="ARBA00022741"/>
    </source>
</evidence>
<dbReference type="AlphaFoldDB" id="A0A9W3A7N7"/>